<keyword evidence="1" id="KW-1133">Transmembrane helix</keyword>
<protein>
    <submittedName>
        <fullName evidence="3">Dynamin family protein</fullName>
    </submittedName>
</protein>
<dbReference type="SUPFAM" id="SSF52540">
    <property type="entry name" value="P-loop containing nucleoside triphosphate hydrolases"/>
    <property type="match status" value="1"/>
</dbReference>
<dbReference type="InterPro" id="IPR051943">
    <property type="entry name" value="TRAFAC_Dynamin-like_GTPase"/>
</dbReference>
<gene>
    <name evidence="3" type="ORF">EV644_11979</name>
</gene>
<dbReference type="InterPro" id="IPR027417">
    <property type="entry name" value="P-loop_NTPase"/>
</dbReference>
<accession>A0ABY2BBG2</accession>
<organism evidence="3 4">
    <name type="scientific">Kribbella orskensis</name>
    <dbReference type="NCBI Taxonomy" id="2512216"/>
    <lineage>
        <taxon>Bacteria</taxon>
        <taxon>Bacillati</taxon>
        <taxon>Actinomycetota</taxon>
        <taxon>Actinomycetes</taxon>
        <taxon>Propionibacteriales</taxon>
        <taxon>Kribbellaceae</taxon>
        <taxon>Kribbella</taxon>
    </lineage>
</organism>
<reference evidence="3 4" key="1">
    <citation type="journal article" date="2015" name="Stand. Genomic Sci.">
        <title>Genomic Encyclopedia of Bacterial and Archaeal Type Strains, Phase III: the genomes of soil and plant-associated and newly described type strains.</title>
        <authorList>
            <person name="Whitman W.B."/>
            <person name="Woyke T."/>
            <person name="Klenk H.P."/>
            <person name="Zhou Y."/>
            <person name="Lilburn T.G."/>
            <person name="Beck B.J."/>
            <person name="De Vos P."/>
            <person name="Vandamme P."/>
            <person name="Eisen J.A."/>
            <person name="Garrity G."/>
            <person name="Hugenholtz P."/>
            <person name="Kyrpides N.C."/>
        </authorList>
    </citation>
    <scope>NUCLEOTIDE SEQUENCE [LARGE SCALE GENOMIC DNA]</scope>
    <source>
        <strain evidence="3 4">VKM Ac-2538</strain>
    </source>
</reference>
<dbReference type="InterPro" id="IPR045063">
    <property type="entry name" value="Dynamin_N"/>
</dbReference>
<feature type="domain" description="Dynamin N-terminal" evidence="2">
    <location>
        <begin position="42"/>
        <end position="194"/>
    </location>
</feature>
<evidence type="ECO:0000256" key="1">
    <source>
        <dbReference type="SAM" id="Phobius"/>
    </source>
</evidence>
<evidence type="ECO:0000313" key="4">
    <source>
        <dbReference type="Proteomes" id="UP000295818"/>
    </source>
</evidence>
<dbReference type="Pfam" id="PF00350">
    <property type="entry name" value="Dynamin_N"/>
    <property type="match status" value="1"/>
</dbReference>
<sequence length="627" mass="67156">MGQLIAAIDEGRTLTQERKRPDLAARLDSAKKKLDSRTVTAVVVGEFKRGKSTLVNALLQTAVCPVDADIVTAVPTLVRYGERPGLTAYRQANPGQDPVGFPAPLNQIAQLVSESSEGPEEGRLQSVTVEVPHRMLRSGLSLLDTPGVGGLDSVHGQLTLAALSAADAILFVTDAAQELTAPELEFLQTAVSRCPAAAVVITKTDLYGHWRRIVELNTSHLATAGIDLPIIPVSSFLRLRAAQRPELNQESGFAPLVEFLATAVVVPGTTRAAATIAQEVDFVATQLAQESDAERVVLSKPQSRPEVLSKLTKARDQAAGLTAAGATWQQTLSDGIADLVADVEHDLQSRLRTVMRDVETIIDQGDPNETWGDTEVWLRRQVAVAGVANRDLLIERARDLGERVAEAFDLEAGTEVEVELSQFSTDLEQLELASVSTLSMPGGRLASLMMAGRTGIFVPMIVFSLGSLFLPVIAVAGVAATLGAGIGGKLLKDERKRQRTYRQQQAKGAVRRYVDEVAFVMNKDTRDSLRKTQRQLRDDFQERAGLIHRSAAAALTAADRTAKLPPAEQTARAAELSLEGNRLRSLRSGLREVAMAGARPAIGAAAGIGVGAVAHQVIDDDQVDDDD</sequence>
<dbReference type="PANTHER" id="PTHR43681">
    <property type="entry name" value="TRANSMEMBRANE GTPASE FZO"/>
    <property type="match status" value="1"/>
</dbReference>
<dbReference type="Gene3D" id="3.40.50.300">
    <property type="entry name" value="P-loop containing nucleotide triphosphate hydrolases"/>
    <property type="match status" value="1"/>
</dbReference>
<keyword evidence="1" id="KW-0472">Membrane</keyword>
<evidence type="ECO:0000313" key="3">
    <source>
        <dbReference type="EMBL" id="TCO14966.1"/>
    </source>
</evidence>
<keyword evidence="4" id="KW-1185">Reference proteome</keyword>
<dbReference type="Proteomes" id="UP000295818">
    <property type="component" value="Unassembled WGS sequence"/>
</dbReference>
<proteinExistence type="predicted"/>
<feature type="transmembrane region" description="Helical" evidence="1">
    <location>
        <begin position="468"/>
        <end position="491"/>
    </location>
</feature>
<comment type="caution">
    <text evidence="3">The sequence shown here is derived from an EMBL/GenBank/DDBJ whole genome shotgun (WGS) entry which is preliminary data.</text>
</comment>
<dbReference type="EMBL" id="SLWM01000019">
    <property type="protein sequence ID" value="TCO14966.1"/>
    <property type="molecule type" value="Genomic_DNA"/>
</dbReference>
<dbReference type="PANTHER" id="PTHR43681:SF1">
    <property type="entry name" value="SARCALUMENIN"/>
    <property type="match status" value="1"/>
</dbReference>
<evidence type="ECO:0000259" key="2">
    <source>
        <dbReference type="Pfam" id="PF00350"/>
    </source>
</evidence>
<keyword evidence="1" id="KW-0812">Transmembrane</keyword>
<name>A0ABY2BBG2_9ACTN</name>